<evidence type="ECO:0000313" key="1">
    <source>
        <dbReference type="EMBL" id="AYV79724.1"/>
    </source>
</evidence>
<reference evidence="1" key="1">
    <citation type="submission" date="2018-10" db="EMBL/GenBank/DDBJ databases">
        <title>Hidden diversity of soil giant viruses.</title>
        <authorList>
            <person name="Schulz F."/>
            <person name="Alteio L."/>
            <person name="Goudeau D."/>
            <person name="Ryan E.M."/>
            <person name="Malmstrom R.R."/>
            <person name="Blanchard J."/>
            <person name="Woyke T."/>
        </authorList>
    </citation>
    <scope>NUCLEOTIDE SEQUENCE</scope>
    <source>
        <strain evidence="1">FNV1</strain>
    </source>
</reference>
<proteinExistence type="predicted"/>
<name>A0A3G4ZZK9_9VIRU</name>
<protein>
    <submittedName>
        <fullName evidence="1">Uncharacterized protein</fullName>
    </submittedName>
</protein>
<gene>
    <name evidence="1" type="ORF">Faunusvirus43_1</name>
</gene>
<feature type="non-terminal residue" evidence="1">
    <location>
        <position position="1"/>
    </location>
</feature>
<dbReference type="EMBL" id="MK072174">
    <property type="protein sequence ID" value="AYV79724.1"/>
    <property type="molecule type" value="Genomic_DNA"/>
</dbReference>
<sequence>YLYQRLIDRKLKFYSNKWDVKNKLMTFSFAVLQNELEFAESFDNITFNLAYKLFANIYEHINHVPNHDFIWYIYTCYSLVNKMMNDKSYMLGDLLTEPFYNFTSCETDIKHCGKFLTATELDVGDMCGWRIVDNLISYDAIY</sequence>
<organism evidence="1">
    <name type="scientific">Faunusvirus sp</name>
    <dbReference type="NCBI Taxonomy" id="2487766"/>
    <lineage>
        <taxon>Viruses</taxon>
        <taxon>Varidnaviria</taxon>
        <taxon>Bamfordvirae</taxon>
        <taxon>Nucleocytoviricota</taxon>
        <taxon>Megaviricetes</taxon>
        <taxon>Imitervirales</taxon>
        <taxon>Mimiviridae</taxon>
    </lineage>
</organism>
<accession>A0A3G4ZZK9</accession>